<dbReference type="GO" id="GO:0000976">
    <property type="term" value="F:transcription cis-regulatory region binding"/>
    <property type="evidence" value="ECO:0007669"/>
    <property type="project" value="TreeGrafter"/>
</dbReference>
<sequence length="353" mass="37741">MNDFAVKPPGKITIREVAAAAGVSLQTVSRVINKGPNVSDKARRRVEEAVAALGYSPSIAARRMGGSKSYLLLALNDRDRTIETWQLREGTDWVDQMLLGGMLTCAEHGYRLIFELVDTHSDNIERELAGALAALRPDGVILTPPHSDNATIVRLLDKHGVPCARIGGWEGLGGSLIRMDDLEAAARTVEHLAGHGHRRVAFIAGDPEYRLSEERVAGYRAAVERLGLDRDPELLEQGDFGFESGAAATRRLLALDRPPTAIVASSDQMALAVLAVARERDLMVPDALSVVGFDDTPIARTSVPPLTAVSQPVSAMTACAARLLIEGSDSAALPHIINFELAVRASTGPAPRG</sequence>
<dbReference type="Pfam" id="PF00356">
    <property type="entry name" value="LacI"/>
    <property type="match status" value="1"/>
</dbReference>
<keyword evidence="3" id="KW-0804">Transcription</keyword>
<dbReference type="OrthoDB" id="7185860at2"/>
<evidence type="ECO:0000256" key="1">
    <source>
        <dbReference type="ARBA" id="ARBA00023015"/>
    </source>
</evidence>
<evidence type="ECO:0000256" key="3">
    <source>
        <dbReference type="ARBA" id="ARBA00023163"/>
    </source>
</evidence>
<evidence type="ECO:0000256" key="2">
    <source>
        <dbReference type="ARBA" id="ARBA00023125"/>
    </source>
</evidence>
<dbReference type="InterPro" id="IPR028082">
    <property type="entry name" value="Peripla_BP_I"/>
</dbReference>
<dbReference type="PRINTS" id="PR00036">
    <property type="entry name" value="HTHLACI"/>
</dbReference>
<reference evidence="5 6" key="1">
    <citation type="submission" date="2018-12" db="EMBL/GenBank/DDBJ databases">
        <title>Sphingomonas sp. HMF7854 Genome sequencing and assembly.</title>
        <authorList>
            <person name="Cha I."/>
            <person name="Kang H."/>
            <person name="Kim H."/>
            <person name="Kang J."/>
            <person name="Joh K."/>
        </authorList>
    </citation>
    <scope>NUCLEOTIDE SEQUENCE [LARGE SCALE GENOMIC DNA]</scope>
    <source>
        <strain evidence="5 6">HMF7854</strain>
    </source>
</reference>
<dbReference type="InterPro" id="IPR000843">
    <property type="entry name" value="HTH_LacI"/>
</dbReference>
<dbReference type="CDD" id="cd01545">
    <property type="entry name" value="PBP1_SalR"/>
    <property type="match status" value="1"/>
</dbReference>
<dbReference type="AlphaFoldDB" id="A0A429VC23"/>
<dbReference type="InterPro" id="IPR046335">
    <property type="entry name" value="LacI/GalR-like_sensor"/>
</dbReference>
<dbReference type="PANTHER" id="PTHR30146:SF153">
    <property type="entry name" value="LACTOSE OPERON REPRESSOR"/>
    <property type="match status" value="1"/>
</dbReference>
<dbReference type="PANTHER" id="PTHR30146">
    <property type="entry name" value="LACI-RELATED TRANSCRIPTIONAL REPRESSOR"/>
    <property type="match status" value="1"/>
</dbReference>
<evidence type="ECO:0000313" key="6">
    <source>
        <dbReference type="Proteomes" id="UP000274661"/>
    </source>
</evidence>
<evidence type="ECO:0000313" key="5">
    <source>
        <dbReference type="EMBL" id="RST31382.1"/>
    </source>
</evidence>
<dbReference type="RefSeq" id="WP_126719210.1">
    <property type="nucleotide sequence ID" value="NZ_RWJF01000001.1"/>
</dbReference>
<dbReference type="InterPro" id="IPR010982">
    <property type="entry name" value="Lambda_DNA-bd_dom_sf"/>
</dbReference>
<dbReference type="PROSITE" id="PS00356">
    <property type="entry name" value="HTH_LACI_1"/>
    <property type="match status" value="1"/>
</dbReference>
<dbReference type="PROSITE" id="PS50932">
    <property type="entry name" value="HTH_LACI_2"/>
    <property type="match status" value="1"/>
</dbReference>
<dbReference type="Pfam" id="PF13377">
    <property type="entry name" value="Peripla_BP_3"/>
    <property type="match status" value="1"/>
</dbReference>
<protein>
    <submittedName>
        <fullName evidence="5">LacI family DNA-binding transcriptional regulator</fullName>
    </submittedName>
</protein>
<keyword evidence="1" id="KW-0805">Transcription regulation</keyword>
<dbReference type="Proteomes" id="UP000274661">
    <property type="component" value="Unassembled WGS sequence"/>
</dbReference>
<dbReference type="Gene3D" id="1.10.260.40">
    <property type="entry name" value="lambda repressor-like DNA-binding domains"/>
    <property type="match status" value="1"/>
</dbReference>
<comment type="caution">
    <text evidence="5">The sequence shown here is derived from an EMBL/GenBank/DDBJ whole genome shotgun (WGS) entry which is preliminary data.</text>
</comment>
<dbReference type="Gene3D" id="3.40.50.2300">
    <property type="match status" value="2"/>
</dbReference>
<keyword evidence="6" id="KW-1185">Reference proteome</keyword>
<gene>
    <name evidence="5" type="ORF">HMF7854_11435</name>
</gene>
<feature type="domain" description="HTH lacI-type" evidence="4">
    <location>
        <begin position="12"/>
        <end position="66"/>
    </location>
</feature>
<dbReference type="SUPFAM" id="SSF47413">
    <property type="entry name" value="lambda repressor-like DNA-binding domains"/>
    <property type="match status" value="1"/>
</dbReference>
<keyword evidence="2 5" id="KW-0238">DNA-binding</keyword>
<organism evidence="5 6">
    <name type="scientific">Sphingomonas ginkgonis</name>
    <dbReference type="NCBI Taxonomy" id="2315330"/>
    <lineage>
        <taxon>Bacteria</taxon>
        <taxon>Pseudomonadati</taxon>
        <taxon>Pseudomonadota</taxon>
        <taxon>Alphaproteobacteria</taxon>
        <taxon>Sphingomonadales</taxon>
        <taxon>Sphingomonadaceae</taxon>
        <taxon>Sphingomonas</taxon>
    </lineage>
</organism>
<dbReference type="CDD" id="cd01392">
    <property type="entry name" value="HTH_LacI"/>
    <property type="match status" value="1"/>
</dbReference>
<name>A0A429VC23_9SPHN</name>
<accession>A0A429VC23</accession>
<dbReference type="EMBL" id="RWJF01000001">
    <property type="protein sequence ID" value="RST31382.1"/>
    <property type="molecule type" value="Genomic_DNA"/>
</dbReference>
<evidence type="ECO:0000259" key="4">
    <source>
        <dbReference type="PROSITE" id="PS50932"/>
    </source>
</evidence>
<dbReference type="SMART" id="SM00354">
    <property type="entry name" value="HTH_LACI"/>
    <property type="match status" value="1"/>
</dbReference>
<dbReference type="SUPFAM" id="SSF53822">
    <property type="entry name" value="Periplasmic binding protein-like I"/>
    <property type="match status" value="1"/>
</dbReference>
<dbReference type="GO" id="GO:0003700">
    <property type="term" value="F:DNA-binding transcription factor activity"/>
    <property type="evidence" value="ECO:0007669"/>
    <property type="project" value="TreeGrafter"/>
</dbReference>
<proteinExistence type="predicted"/>